<protein>
    <submittedName>
        <fullName evidence="3">Uncharacterized protein</fullName>
    </submittedName>
</protein>
<comment type="caution">
    <text evidence="3">The sequence shown here is derived from an EMBL/GenBank/DDBJ whole genome shotgun (WGS) entry which is preliminary data.</text>
</comment>
<keyword evidence="4" id="KW-1185">Reference proteome</keyword>
<proteinExistence type="predicted"/>
<sequence>MRTQKFKLHFSRSHLRQGEEYTVLHRRKYEIARQEENDDDPTLTGKKNQNDILEPSNKNAVGNGDMVMKNGSTSLKQLPIVNSALVLSNSSAPNAIGSNICIECMDEPLESNMSVTQLDTLTPSSSSAKDTYLVRGYGAPYPQQNSPIPLTNSQTQQVDAIMQSYSASTKSHQRNVTGGIVSHTAYSGYAVQKHQLSEGVHGHQISTGRPQHLSSAQSGVEMMAQNPNPQYSVEEMNSIHRANQTQQQHLHVSSNDQLKQGSYTPHQALQVSQCGPSYSPQQFPFENFVKRVESRLDHLTNKIEELQKSQTKLMELIRSPNNSHPGKDPKAIGRKRKLSSNQTQ</sequence>
<evidence type="ECO:0000256" key="1">
    <source>
        <dbReference type="SAM" id="Coils"/>
    </source>
</evidence>
<feature type="coiled-coil region" evidence="1">
    <location>
        <begin position="289"/>
        <end position="316"/>
    </location>
</feature>
<feature type="region of interest" description="Disordered" evidence="2">
    <location>
        <begin position="32"/>
        <end position="68"/>
    </location>
</feature>
<evidence type="ECO:0000313" key="3">
    <source>
        <dbReference type="EMBL" id="CCI40657.1"/>
    </source>
</evidence>
<feature type="region of interest" description="Disordered" evidence="2">
    <location>
        <begin position="317"/>
        <end position="344"/>
    </location>
</feature>
<organism evidence="3 4">
    <name type="scientific">Albugo candida</name>
    <dbReference type="NCBI Taxonomy" id="65357"/>
    <lineage>
        <taxon>Eukaryota</taxon>
        <taxon>Sar</taxon>
        <taxon>Stramenopiles</taxon>
        <taxon>Oomycota</taxon>
        <taxon>Peronosporomycetes</taxon>
        <taxon>Albuginales</taxon>
        <taxon>Albuginaceae</taxon>
        <taxon>Albugo</taxon>
    </lineage>
</organism>
<dbReference type="AlphaFoldDB" id="A0A024G1C8"/>
<dbReference type="Proteomes" id="UP000053237">
    <property type="component" value="Unassembled WGS sequence"/>
</dbReference>
<evidence type="ECO:0000313" key="4">
    <source>
        <dbReference type="Proteomes" id="UP000053237"/>
    </source>
</evidence>
<name>A0A024G1C8_9STRA</name>
<dbReference type="OrthoDB" id="168100at2759"/>
<keyword evidence="1" id="KW-0175">Coiled coil</keyword>
<evidence type="ECO:0000256" key="2">
    <source>
        <dbReference type="SAM" id="MobiDB-lite"/>
    </source>
</evidence>
<dbReference type="InParanoid" id="A0A024G1C8"/>
<accession>A0A024G1C8</accession>
<reference evidence="3 4" key="1">
    <citation type="submission" date="2012-05" db="EMBL/GenBank/DDBJ databases">
        <title>Recombination and specialization in a pathogen metapopulation.</title>
        <authorList>
            <person name="Gardiner A."/>
            <person name="Kemen E."/>
            <person name="Schultz-Larsen T."/>
            <person name="MacLean D."/>
            <person name="Van Oosterhout C."/>
            <person name="Jones J.D.G."/>
        </authorList>
    </citation>
    <scope>NUCLEOTIDE SEQUENCE [LARGE SCALE GENOMIC DNA]</scope>
    <source>
        <strain evidence="3 4">Ac Nc2</strain>
    </source>
</reference>
<dbReference type="EMBL" id="CAIX01000010">
    <property type="protein sequence ID" value="CCI40657.1"/>
    <property type="molecule type" value="Genomic_DNA"/>
</dbReference>
<feature type="compositionally biased region" description="Polar residues" evidence="2">
    <location>
        <begin position="45"/>
        <end position="60"/>
    </location>
</feature>
<gene>
    <name evidence="3" type="ORF">BN9_014410</name>
</gene>